<keyword evidence="1" id="KW-0614">Plasmid</keyword>
<reference evidence="1 2" key="1">
    <citation type="journal article" date="2018" name="Emerg. Microbes Infect.">
        <title>Genomic analysis of oral Campylobacter concisus strains identified a potential bacterial molecular marker associated with active Crohn's disease.</title>
        <authorList>
            <person name="Liu F."/>
            <person name="Ma R."/>
            <person name="Tay C.Y.A."/>
            <person name="Octavia S."/>
            <person name="Lan R."/>
            <person name="Chung H.K.L."/>
            <person name="Riordan S.M."/>
            <person name="Grimm M.C."/>
            <person name="Leong R.W."/>
            <person name="Tanaka M.M."/>
            <person name="Connor S."/>
            <person name="Zhang L."/>
        </authorList>
    </citation>
    <scope>NUCLEOTIDE SEQUENCE [LARGE SCALE GENOMIC DNA]</scope>
    <source>
        <strain evidence="1 2">P2CDO4</strain>
        <plasmid evidence="1">pICON</plasmid>
    </source>
</reference>
<evidence type="ECO:0000313" key="2">
    <source>
        <dbReference type="Proteomes" id="UP000241854"/>
    </source>
</evidence>
<accession>A0A2R4P2Y3</accession>
<organism evidence="1 2">
    <name type="scientific">Campylobacter concisus</name>
    <dbReference type="NCBI Taxonomy" id="199"/>
    <lineage>
        <taxon>Bacteria</taxon>
        <taxon>Pseudomonadati</taxon>
        <taxon>Campylobacterota</taxon>
        <taxon>Epsilonproteobacteria</taxon>
        <taxon>Campylobacterales</taxon>
        <taxon>Campylobacteraceae</taxon>
        <taxon>Campylobacter</taxon>
    </lineage>
</organism>
<dbReference type="EMBL" id="CP021643">
    <property type="protein sequence ID" value="AVX45024.1"/>
    <property type="molecule type" value="Genomic_DNA"/>
</dbReference>
<dbReference type="Proteomes" id="UP000241854">
    <property type="component" value="Plasmid pICON"/>
</dbReference>
<proteinExistence type="predicted"/>
<name>A0A2R4P2Y3_9BACT</name>
<gene>
    <name evidence="1" type="ORF">CCS77_2018</name>
</gene>
<sequence length="97" mass="11269">MNEIDKMVLALKKIKKGFVIFYETPSEATPANFKVFDNVFDAFNFASENRFLKGFRAGNNCWAVYESLDALKQICECQRIINEDLAEYKFLGLKREI</sequence>
<dbReference type="AlphaFoldDB" id="A0A2R4P2Y3"/>
<evidence type="ECO:0000313" key="1">
    <source>
        <dbReference type="EMBL" id="AVX45024.1"/>
    </source>
</evidence>
<geneLocation type="plasmid" evidence="2">
    <name>picon</name>
</geneLocation>
<protein>
    <submittedName>
        <fullName evidence="1">Uncharacterized protein</fullName>
    </submittedName>
</protein>